<keyword evidence="4" id="KW-0677">Repeat</keyword>
<keyword evidence="2" id="KW-0813">Transport</keyword>
<dbReference type="Proteomes" id="UP001144471">
    <property type="component" value="Unassembled WGS sequence"/>
</dbReference>
<dbReference type="Gene3D" id="3.40.50.300">
    <property type="entry name" value="P-loop containing nucleotide triphosphate hydrolases"/>
    <property type="match status" value="2"/>
</dbReference>
<dbReference type="FunFam" id="3.40.50.300:FF:000127">
    <property type="entry name" value="Ribose import ATP-binding protein RbsA"/>
    <property type="match status" value="1"/>
</dbReference>
<dbReference type="GO" id="GO:0016887">
    <property type="term" value="F:ATP hydrolysis activity"/>
    <property type="evidence" value="ECO:0007669"/>
    <property type="project" value="InterPro"/>
</dbReference>
<sequence>MSEYILEMKNIRKTFLGGKVVANDDITLKIEKGEKHAIVGENGAGKSTLMKILNGLYQPTSGEVYYHGKKVDIHGPGEAAKLGIGMVYQHFMLVPTLTVAENMVLGVEPKKGMSLDLATAREEVRRVSEKYGLEIDPDATISDLSVGMQQRVEILKILFKGANLLVFDEPTAVLIPQEVKELYKIMDNLIAEGKTIIFISHKLQEVLDISDNITVIRRGKDVANFPTVEATKEKIANAMVGRPVLFTTEKPEVEMGKELLNVDSLLVKNHKGIIAVDEVSFSIKEGEVLGIAGVEGSGQTELIEALTGLMKAEAGTVVLDGVPLLGKTPKQITLEGVAHIPEDRFKRAAVSEFSVRDNFAFGVHKEKYSKNKFLLNFAKMAEEAKNFMEKYDVRPREINVGFGRLSGGNQQKIIVARELEKEHKFIIIAQPTRGVDIGAIESIHKMILEEKKSGKAVLVVSAELSEIMNLSDRIAVMCAGKVTGVLDRADATEEKIGILMAGGKLDEK</sequence>
<dbReference type="InterPro" id="IPR017871">
    <property type="entry name" value="ABC_transporter-like_CS"/>
</dbReference>
<dbReference type="EMBL" id="BSDY01000004">
    <property type="protein sequence ID" value="GLI55482.1"/>
    <property type="molecule type" value="Genomic_DNA"/>
</dbReference>
<evidence type="ECO:0000259" key="9">
    <source>
        <dbReference type="PROSITE" id="PS50893"/>
    </source>
</evidence>
<keyword evidence="11" id="KW-1185">Reference proteome</keyword>
<feature type="domain" description="ABC transporter" evidence="9">
    <location>
        <begin position="260"/>
        <end position="504"/>
    </location>
</feature>
<evidence type="ECO:0000256" key="5">
    <source>
        <dbReference type="ARBA" id="ARBA00022741"/>
    </source>
</evidence>
<dbReference type="InterPro" id="IPR050107">
    <property type="entry name" value="ABC_carbohydrate_import_ATPase"/>
</dbReference>
<evidence type="ECO:0000256" key="8">
    <source>
        <dbReference type="ARBA" id="ARBA00023136"/>
    </source>
</evidence>
<dbReference type="PANTHER" id="PTHR43790:SF4">
    <property type="entry name" value="GUANOSINE IMPORT ATP-BINDING PROTEIN NUPO"/>
    <property type="match status" value="1"/>
</dbReference>
<dbReference type="CDD" id="cd03215">
    <property type="entry name" value="ABC_Carb_Monos_II"/>
    <property type="match status" value="1"/>
</dbReference>
<feature type="domain" description="ABC transporter" evidence="9">
    <location>
        <begin position="6"/>
        <end position="243"/>
    </location>
</feature>
<protein>
    <submittedName>
        <fullName evidence="10">Heme ABC transporter ATP-binding protein</fullName>
    </submittedName>
</protein>
<evidence type="ECO:0000256" key="7">
    <source>
        <dbReference type="ARBA" id="ARBA00022967"/>
    </source>
</evidence>
<dbReference type="InterPro" id="IPR003439">
    <property type="entry name" value="ABC_transporter-like_ATP-bd"/>
</dbReference>
<keyword evidence="5" id="KW-0547">Nucleotide-binding</keyword>
<dbReference type="PANTHER" id="PTHR43790">
    <property type="entry name" value="CARBOHYDRATE TRANSPORT ATP-BINDING PROTEIN MG119-RELATED"/>
    <property type="match status" value="1"/>
</dbReference>
<dbReference type="CDD" id="cd03216">
    <property type="entry name" value="ABC_Carb_Monos_I"/>
    <property type="match status" value="1"/>
</dbReference>
<evidence type="ECO:0000313" key="10">
    <source>
        <dbReference type="EMBL" id="GLI55482.1"/>
    </source>
</evidence>
<organism evidence="10 11">
    <name type="scientific">Propionigenium maris DSM 9537</name>
    <dbReference type="NCBI Taxonomy" id="1123000"/>
    <lineage>
        <taxon>Bacteria</taxon>
        <taxon>Fusobacteriati</taxon>
        <taxon>Fusobacteriota</taxon>
        <taxon>Fusobacteriia</taxon>
        <taxon>Fusobacteriales</taxon>
        <taxon>Fusobacteriaceae</taxon>
        <taxon>Propionigenium</taxon>
    </lineage>
</organism>
<dbReference type="AlphaFoldDB" id="A0A9W6GKY1"/>
<evidence type="ECO:0000256" key="4">
    <source>
        <dbReference type="ARBA" id="ARBA00022737"/>
    </source>
</evidence>
<dbReference type="InterPro" id="IPR027417">
    <property type="entry name" value="P-loop_NTPase"/>
</dbReference>
<dbReference type="InterPro" id="IPR003593">
    <property type="entry name" value="AAA+_ATPase"/>
</dbReference>
<evidence type="ECO:0000256" key="6">
    <source>
        <dbReference type="ARBA" id="ARBA00022840"/>
    </source>
</evidence>
<comment type="subcellular location">
    <subcellularLocation>
        <location evidence="1">Cell membrane</location>
        <topology evidence="1">Peripheral membrane protein</topology>
    </subcellularLocation>
</comment>
<dbReference type="GO" id="GO:0005524">
    <property type="term" value="F:ATP binding"/>
    <property type="evidence" value="ECO:0007669"/>
    <property type="project" value="UniProtKB-KW"/>
</dbReference>
<evidence type="ECO:0000256" key="2">
    <source>
        <dbReference type="ARBA" id="ARBA00022448"/>
    </source>
</evidence>
<dbReference type="RefSeq" id="WP_281833980.1">
    <property type="nucleotide sequence ID" value="NZ_BSDY01000004.1"/>
</dbReference>
<keyword evidence="3" id="KW-1003">Cell membrane</keyword>
<comment type="caution">
    <text evidence="10">The sequence shown here is derived from an EMBL/GenBank/DDBJ whole genome shotgun (WGS) entry which is preliminary data.</text>
</comment>
<keyword evidence="6 10" id="KW-0067">ATP-binding</keyword>
<dbReference type="PROSITE" id="PS50893">
    <property type="entry name" value="ABC_TRANSPORTER_2"/>
    <property type="match status" value="2"/>
</dbReference>
<dbReference type="Pfam" id="PF00005">
    <property type="entry name" value="ABC_tran"/>
    <property type="match status" value="2"/>
</dbReference>
<dbReference type="SMART" id="SM00382">
    <property type="entry name" value="AAA"/>
    <property type="match status" value="2"/>
</dbReference>
<keyword evidence="8" id="KW-0472">Membrane</keyword>
<dbReference type="PROSITE" id="PS00211">
    <property type="entry name" value="ABC_TRANSPORTER_1"/>
    <property type="match status" value="2"/>
</dbReference>
<accession>A0A9W6GKY1</accession>
<dbReference type="GO" id="GO:0005886">
    <property type="term" value="C:plasma membrane"/>
    <property type="evidence" value="ECO:0007669"/>
    <property type="project" value="UniProtKB-SubCell"/>
</dbReference>
<evidence type="ECO:0000256" key="1">
    <source>
        <dbReference type="ARBA" id="ARBA00004202"/>
    </source>
</evidence>
<evidence type="ECO:0000256" key="3">
    <source>
        <dbReference type="ARBA" id="ARBA00022475"/>
    </source>
</evidence>
<evidence type="ECO:0000313" key="11">
    <source>
        <dbReference type="Proteomes" id="UP001144471"/>
    </source>
</evidence>
<name>A0A9W6GKY1_9FUSO</name>
<proteinExistence type="predicted"/>
<reference evidence="10" key="1">
    <citation type="submission" date="2022-12" db="EMBL/GenBank/DDBJ databases">
        <title>Reference genome sequencing for broad-spectrum identification of bacterial and archaeal isolates by mass spectrometry.</title>
        <authorList>
            <person name="Sekiguchi Y."/>
            <person name="Tourlousse D.M."/>
        </authorList>
    </citation>
    <scope>NUCLEOTIDE SEQUENCE</scope>
    <source>
        <strain evidence="10">10succ1</strain>
    </source>
</reference>
<gene>
    <name evidence="10" type="ORF">PM10SUCC1_09960</name>
</gene>
<dbReference type="SUPFAM" id="SSF52540">
    <property type="entry name" value="P-loop containing nucleoside triphosphate hydrolases"/>
    <property type="match status" value="2"/>
</dbReference>
<keyword evidence="7" id="KW-1278">Translocase</keyword>